<dbReference type="AlphaFoldDB" id="A0A179F2U2"/>
<dbReference type="RefSeq" id="XP_018137739.1">
    <property type="nucleotide sequence ID" value="XM_018294609.1"/>
</dbReference>
<sequence>MRIWKKLRWSTSSKRHTASGKHPAVDSDSAFDRPPPSTLDDLTIRSLGGTTAALSRSPEVLKERKSKIRIQRGEHLTPSQMMQEVEQLTRENGALRREIDYLQRRLGILEPLLPKIYFLGNMLRSVAGDAELVKGESSDGPPKRSEASQSPLKQKFDERSGPGTAG</sequence>
<feature type="compositionally biased region" description="Basic and acidic residues" evidence="1">
    <location>
        <begin position="133"/>
        <end position="146"/>
    </location>
</feature>
<accession>A0A179F2U2</accession>
<feature type="region of interest" description="Disordered" evidence="1">
    <location>
        <begin position="133"/>
        <end position="166"/>
    </location>
</feature>
<evidence type="ECO:0000256" key="1">
    <source>
        <dbReference type="SAM" id="MobiDB-lite"/>
    </source>
</evidence>
<gene>
    <name evidence="2" type="ORF">VFPPC_16856</name>
</gene>
<dbReference type="KEGG" id="pchm:VFPPC_16856"/>
<reference evidence="2 3" key="1">
    <citation type="journal article" date="2016" name="PLoS Pathog.">
        <title>Biosynthesis of antibiotic leucinostatins in bio-control fungus Purpureocillium lilacinum and their inhibition on phytophthora revealed by genome mining.</title>
        <authorList>
            <person name="Wang G."/>
            <person name="Liu Z."/>
            <person name="Lin R."/>
            <person name="Li E."/>
            <person name="Mao Z."/>
            <person name="Ling J."/>
            <person name="Yang Y."/>
            <person name="Yin W.B."/>
            <person name="Xie B."/>
        </authorList>
    </citation>
    <scope>NUCLEOTIDE SEQUENCE [LARGE SCALE GENOMIC DNA]</scope>
    <source>
        <strain evidence="2">170</strain>
    </source>
</reference>
<keyword evidence="3" id="KW-1185">Reference proteome</keyword>
<evidence type="ECO:0000313" key="3">
    <source>
        <dbReference type="Proteomes" id="UP000078397"/>
    </source>
</evidence>
<feature type="compositionally biased region" description="Basic residues" evidence="1">
    <location>
        <begin position="9"/>
        <end position="19"/>
    </location>
</feature>
<protein>
    <submittedName>
        <fullName evidence="2">Uncharacterized protein</fullName>
    </submittedName>
</protein>
<dbReference type="OrthoDB" id="4958164at2759"/>
<dbReference type="EMBL" id="LSBJ02000002">
    <property type="protein sequence ID" value="OAQ59746.1"/>
    <property type="molecule type" value="Genomic_DNA"/>
</dbReference>
<name>A0A179F2U2_METCM</name>
<evidence type="ECO:0000313" key="2">
    <source>
        <dbReference type="EMBL" id="OAQ59746.1"/>
    </source>
</evidence>
<comment type="caution">
    <text evidence="2">The sequence shown here is derived from an EMBL/GenBank/DDBJ whole genome shotgun (WGS) entry which is preliminary data.</text>
</comment>
<dbReference type="Proteomes" id="UP000078397">
    <property type="component" value="Unassembled WGS sequence"/>
</dbReference>
<feature type="region of interest" description="Disordered" evidence="1">
    <location>
        <begin position="55"/>
        <end position="77"/>
    </location>
</feature>
<feature type="region of interest" description="Disordered" evidence="1">
    <location>
        <begin position="9"/>
        <end position="43"/>
    </location>
</feature>
<organism evidence="2 3">
    <name type="scientific">Pochonia chlamydosporia 170</name>
    <dbReference type="NCBI Taxonomy" id="1380566"/>
    <lineage>
        <taxon>Eukaryota</taxon>
        <taxon>Fungi</taxon>
        <taxon>Dikarya</taxon>
        <taxon>Ascomycota</taxon>
        <taxon>Pezizomycotina</taxon>
        <taxon>Sordariomycetes</taxon>
        <taxon>Hypocreomycetidae</taxon>
        <taxon>Hypocreales</taxon>
        <taxon>Clavicipitaceae</taxon>
        <taxon>Pochonia</taxon>
    </lineage>
</organism>
<proteinExistence type="predicted"/>
<dbReference type="GeneID" id="28858603"/>